<comment type="caution">
    <text evidence="4">The sequence shown here is derived from an EMBL/GenBank/DDBJ whole genome shotgun (WGS) entry which is preliminary data.</text>
</comment>
<feature type="region of interest" description="Disordered" evidence="3">
    <location>
        <begin position="277"/>
        <end position="306"/>
    </location>
</feature>
<dbReference type="InterPro" id="IPR010273">
    <property type="entry name" value="DUF881"/>
</dbReference>
<dbReference type="Pfam" id="PF05949">
    <property type="entry name" value="DUF881"/>
    <property type="match status" value="1"/>
</dbReference>
<keyword evidence="2" id="KW-0175">Coiled coil</keyword>
<accession>A0ABP8KEN2</accession>
<feature type="region of interest" description="Disordered" evidence="3">
    <location>
        <begin position="149"/>
        <end position="168"/>
    </location>
</feature>
<dbReference type="Gene3D" id="3.30.70.1880">
    <property type="entry name" value="Protein of unknown function DUF881"/>
    <property type="match status" value="1"/>
</dbReference>
<protein>
    <submittedName>
        <fullName evidence="4">DUF881 domain-containing protein</fullName>
    </submittedName>
</protein>
<evidence type="ECO:0000313" key="4">
    <source>
        <dbReference type="EMBL" id="GAA4405448.1"/>
    </source>
</evidence>
<name>A0ABP8KEN2_9MICO</name>
<organism evidence="4 5">
    <name type="scientific">Fodinibacter luteus</name>
    <dbReference type="NCBI Taxonomy" id="552064"/>
    <lineage>
        <taxon>Bacteria</taxon>
        <taxon>Bacillati</taxon>
        <taxon>Actinomycetota</taxon>
        <taxon>Actinomycetes</taxon>
        <taxon>Micrococcales</taxon>
        <taxon>Intrasporangiaceae</taxon>
        <taxon>Fodinibacter (ex Wang et al. 2009)</taxon>
    </lineage>
</organism>
<feature type="compositionally biased region" description="Acidic residues" evidence="3">
    <location>
        <begin position="158"/>
        <end position="168"/>
    </location>
</feature>
<dbReference type="PANTHER" id="PTHR37313">
    <property type="entry name" value="UPF0749 PROTEIN RV1825"/>
    <property type="match status" value="1"/>
</dbReference>
<dbReference type="PANTHER" id="PTHR37313:SF1">
    <property type="entry name" value="UPF0749 PROTEIN RV1823"/>
    <property type="match status" value="1"/>
</dbReference>
<gene>
    <name evidence="4" type="ORF">GCM10023168_19120</name>
</gene>
<dbReference type="RefSeq" id="WP_345205079.1">
    <property type="nucleotide sequence ID" value="NZ_BAABGM010000012.1"/>
</dbReference>
<evidence type="ECO:0000256" key="1">
    <source>
        <dbReference type="ARBA" id="ARBA00009108"/>
    </source>
</evidence>
<sequence>MSAPAPPQRRPDESMTLLTTMIQRPLDPGYAAAADRREAQGMPRATSLRSPRLLVATLLLGLVVGVASYNLTAADTPRAQARAELIGQIEDRRAQVEELTARATALQSEVTALEAAQLGGAADAERSRELAAAVGALPLEGPGFTVTLDDAPGSGADEGAESGSDEAEEGQVFAKDLQFVTNALWESGAEAVSINGQRLTATSAIRFAGSAIIVDYRPLTRPYVITALGDPQRFPADFADGPGGTYLSTLRQSFGIRVDTEVSDELTVPAAVGLTTRWATTGDTGDAGATPGAAPSPSVTPERSPS</sequence>
<evidence type="ECO:0000313" key="5">
    <source>
        <dbReference type="Proteomes" id="UP001500945"/>
    </source>
</evidence>
<feature type="compositionally biased region" description="Low complexity" evidence="3">
    <location>
        <begin position="279"/>
        <end position="306"/>
    </location>
</feature>
<keyword evidence="5" id="KW-1185">Reference proteome</keyword>
<reference evidence="5" key="1">
    <citation type="journal article" date="2019" name="Int. J. Syst. Evol. Microbiol.">
        <title>The Global Catalogue of Microorganisms (GCM) 10K type strain sequencing project: providing services to taxonomists for standard genome sequencing and annotation.</title>
        <authorList>
            <consortium name="The Broad Institute Genomics Platform"/>
            <consortium name="The Broad Institute Genome Sequencing Center for Infectious Disease"/>
            <person name="Wu L."/>
            <person name="Ma J."/>
        </authorList>
    </citation>
    <scope>NUCLEOTIDE SEQUENCE [LARGE SCALE GENOMIC DNA]</scope>
    <source>
        <strain evidence="5">JCM 17809</strain>
    </source>
</reference>
<proteinExistence type="inferred from homology"/>
<dbReference type="EMBL" id="BAABGM010000012">
    <property type="protein sequence ID" value="GAA4405448.1"/>
    <property type="molecule type" value="Genomic_DNA"/>
</dbReference>
<dbReference type="Proteomes" id="UP001500945">
    <property type="component" value="Unassembled WGS sequence"/>
</dbReference>
<comment type="similarity">
    <text evidence="1">Belongs to the UPF0749 family.</text>
</comment>
<feature type="coiled-coil region" evidence="2">
    <location>
        <begin position="82"/>
        <end position="116"/>
    </location>
</feature>
<evidence type="ECO:0000256" key="2">
    <source>
        <dbReference type="SAM" id="Coils"/>
    </source>
</evidence>
<evidence type="ECO:0000256" key="3">
    <source>
        <dbReference type="SAM" id="MobiDB-lite"/>
    </source>
</evidence>